<gene>
    <name evidence="2" type="ORF">KQX54_002398</name>
</gene>
<reference evidence="2 3" key="1">
    <citation type="journal article" date="2021" name="J. Hered.">
        <title>A chromosome-level genome assembly of the parasitoid wasp, Cotesia glomerata (Hymenoptera: Braconidae).</title>
        <authorList>
            <person name="Pinto B.J."/>
            <person name="Weis J.J."/>
            <person name="Gamble T."/>
            <person name="Ode P.J."/>
            <person name="Paul R."/>
            <person name="Zaspel J.M."/>
        </authorList>
    </citation>
    <scope>NUCLEOTIDE SEQUENCE [LARGE SCALE GENOMIC DNA]</scope>
    <source>
        <strain evidence="2">CgM1</strain>
    </source>
</reference>
<protein>
    <submittedName>
        <fullName evidence="2">Uncharacterized protein</fullName>
    </submittedName>
</protein>
<evidence type="ECO:0000313" key="2">
    <source>
        <dbReference type="EMBL" id="KAH0545691.1"/>
    </source>
</evidence>
<feature type="region of interest" description="Disordered" evidence="1">
    <location>
        <begin position="200"/>
        <end position="220"/>
    </location>
</feature>
<dbReference type="Proteomes" id="UP000826195">
    <property type="component" value="Unassembled WGS sequence"/>
</dbReference>
<comment type="caution">
    <text evidence="2">The sequence shown here is derived from an EMBL/GenBank/DDBJ whole genome shotgun (WGS) entry which is preliminary data.</text>
</comment>
<dbReference type="EMBL" id="JAHXZJ010002237">
    <property type="protein sequence ID" value="KAH0545691.1"/>
    <property type="molecule type" value="Genomic_DNA"/>
</dbReference>
<name>A0AAV7I6K4_COTGL</name>
<sequence length="220" mass="25450">MQCKFSELWFRSHWYEQDTPEEELTCECVSVSRPRPLSGYYSCAYSNTSILVVLKKDDDDKEEKEKEEGIEYTHDGKVSPLIFHGTCTTRVSPLSLGAGVEVKDGNTEGRPYLIPSFAEGAQQLESGITNHWKERRKEKGIEEEDIKAITADMCWCWYITRMQEPQSNVSYTRIHQSDDKAASVCALLQYYLQYTSQERGKGRWGEQTRPKKRQPRESDL</sequence>
<organism evidence="2 3">
    <name type="scientific">Cotesia glomerata</name>
    <name type="common">Lepidopteran parasitic wasp</name>
    <name type="synonym">Apanteles glomeratus</name>
    <dbReference type="NCBI Taxonomy" id="32391"/>
    <lineage>
        <taxon>Eukaryota</taxon>
        <taxon>Metazoa</taxon>
        <taxon>Ecdysozoa</taxon>
        <taxon>Arthropoda</taxon>
        <taxon>Hexapoda</taxon>
        <taxon>Insecta</taxon>
        <taxon>Pterygota</taxon>
        <taxon>Neoptera</taxon>
        <taxon>Endopterygota</taxon>
        <taxon>Hymenoptera</taxon>
        <taxon>Apocrita</taxon>
        <taxon>Ichneumonoidea</taxon>
        <taxon>Braconidae</taxon>
        <taxon>Microgastrinae</taxon>
        <taxon>Cotesia</taxon>
    </lineage>
</organism>
<evidence type="ECO:0000256" key="1">
    <source>
        <dbReference type="SAM" id="MobiDB-lite"/>
    </source>
</evidence>
<proteinExistence type="predicted"/>
<keyword evidence="3" id="KW-1185">Reference proteome</keyword>
<dbReference type="AlphaFoldDB" id="A0AAV7I6K4"/>
<evidence type="ECO:0000313" key="3">
    <source>
        <dbReference type="Proteomes" id="UP000826195"/>
    </source>
</evidence>
<accession>A0AAV7I6K4</accession>